<reference evidence="2" key="1">
    <citation type="submission" date="2023-04" db="EMBL/GenBank/DDBJ databases">
        <authorList>
            <consortium name="ELIXIR-Norway"/>
        </authorList>
    </citation>
    <scope>NUCLEOTIDE SEQUENCE [LARGE SCALE GENOMIC DNA]</scope>
</reference>
<organism evidence="2 3">
    <name type="scientific">Rangifer tarandus platyrhynchus</name>
    <name type="common">Svalbard reindeer</name>
    <dbReference type="NCBI Taxonomy" id="3082113"/>
    <lineage>
        <taxon>Eukaryota</taxon>
        <taxon>Metazoa</taxon>
        <taxon>Chordata</taxon>
        <taxon>Craniata</taxon>
        <taxon>Vertebrata</taxon>
        <taxon>Euteleostomi</taxon>
        <taxon>Mammalia</taxon>
        <taxon>Eutheria</taxon>
        <taxon>Laurasiatheria</taxon>
        <taxon>Artiodactyla</taxon>
        <taxon>Ruminantia</taxon>
        <taxon>Pecora</taxon>
        <taxon>Cervidae</taxon>
        <taxon>Odocoileinae</taxon>
        <taxon>Rangifer</taxon>
    </lineage>
</organism>
<evidence type="ECO:0000313" key="2">
    <source>
        <dbReference type="EMBL" id="CAI9165800.1"/>
    </source>
</evidence>
<evidence type="ECO:0000313" key="3">
    <source>
        <dbReference type="Proteomes" id="UP001176941"/>
    </source>
</evidence>
<proteinExistence type="predicted"/>
<dbReference type="EMBL" id="OX459961">
    <property type="protein sequence ID" value="CAI9165800.1"/>
    <property type="molecule type" value="Genomic_DNA"/>
</dbReference>
<evidence type="ECO:0000256" key="1">
    <source>
        <dbReference type="SAM" id="MobiDB-lite"/>
    </source>
</evidence>
<name>A0ABN8YXC3_RANTA</name>
<feature type="region of interest" description="Disordered" evidence="1">
    <location>
        <begin position="1"/>
        <end position="70"/>
    </location>
</feature>
<protein>
    <submittedName>
        <fullName evidence="2">Uncharacterized protein</fullName>
    </submittedName>
</protein>
<dbReference type="Proteomes" id="UP001176941">
    <property type="component" value="Chromosome 25"/>
</dbReference>
<accession>A0ABN8YXC3</accession>
<gene>
    <name evidence="2" type="ORF">MRATA1EN1_LOCUS14762</name>
</gene>
<keyword evidence="3" id="KW-1185">Reference proteome</keyword>
<sequence>MQSPELPGGSGPLGPVTSAKGHGVAWTPRPARLDPQTAEPRPGPAGELPRDEPPGRLARTQGPGPAASSTAICKGSRVLKQIPFLCCKGVDTFVYLYGTLKRQKPLYILHLY</sequence>